<reference evidence="4 5" key="1">
    <citation type="submission" date="2017-11" db="EMBL/GenBank/DDBJ databases">
        <title>Draft genome of actinobacteria isolated from guarana (Paullinia cupana (Mart.) Ducke.</title>
        <authorList>
            <person name="Siqueira K.A."/>
            <person name="Liotti R.G."/>
            <person name="Mendes T.A.O."/>
            <person name="Soares M.A."/>
        </authorList>
    </citation>
    <scope>NUCLEOTIDE SEQUENCE [LARGE SCALE GENOMIC DNA]</scope>
    <source>
        <strain evidence="4 5">193</strain>
    </source>
</reference>
<sequence length="206" mass="22073">MARWTTNLGYQGVGTQPRGGRGSLVNGLSKGIRKVEVALKWDPSPAGQPPTDLDLIAATYGKDDPYGTPDYLVHFGSRSPDGTISLNRDSADGKGFGSDEVMALELDRLNDRYARVVVGVVIQQRSADRRFADVLNPEVDIREGYTVLAEDDFASVPGATAATVAEFVRGESGAWEFRPGVHGFEDDPATFSRTMGRRGGPSGQPG</sequence>
<comment type="caution">
    <text evidence="4">The sequence shown here is derived from an EMBL/GenBank/DDBJ whole genome shotgun (WGS) entry which is preliminary data.</text>
</comment>
<dbReference type="PANTHER" id="PTHR32097">
    <property type="entry name" value="CAMP-BINDING PROTEIN 1-RELATED"/>
    <property type="match status" value="1"/>
</dbReference>
<dbReference type="CDD" id="cd06974">
    <property type="entry name" value="TerD_like"/>
    <property type="match status" value="1"/>
</dbReference>
<name>A0A3M0I2V2_9ACTN</name>
<protein>
    <submittedName>
        <fullName evidence="4">TerD-family protein</fullName>
    </submittedName>
</protein>
<evidence type="ECO:0000313" key="5">
    <source>
        <dbReference type="Proteomes" id="UP000270471"/>
    </source>
</evidence>
<dbReference type="InterPro" id="IPR003325">
    <property type="entry name" value="TerD"/>
</dbReference>
<evidence type="ECO:0000256" key="1">
    <source>
        <dbReference type="ARBA" id="ARBA00008775"/>
    </source>
</evidence>
<evidence type="ECO:0000313" key="4">
    <source>
        <dbReference type="EMBL" id="RMB82778.1"/>
    </source>
</evidence>
<dbReference type="Pfam" id="PF02342">
    <property type="entry name" value="TerD"/>
    <property type="match status" value="1"/>
</dbReference>
<comment type="similarity">
    <text evidence="1">Belongs to the CAPAB/TerDEXZ family.</text>
</comment>
<dbReference type="InterPro" id="IPR051324">
    <property type="entry name" value="Stress/Tellurium_Resist"/>
</dbReference>
<dbReference type="PANTHER" id="PTHR32097:SF4">
    <property type="entry name" value="GENERAL STRESS PROTEIN 16U"/>
    <property type="match status" value="1"/>
</dbReference>
<proteinExistence type="inferred from homology"/>
<keyword evidence="5" id="KW-1185">Reference proteome</keyword>
<dbReference type="EMBL" id="PENI01000020">
    <property type="protein sequence ID" value="RMB82778.1"/>
    <property type="molecule type" value="Genomic_DNA"/>
</dbReference>
<feature type="region of interest" description="Disordered" evidence="2">
    <location>
        <begin position="182"/>
        <end position="206"/>
    </location>
</feature>
<dbReference type="AlphaFoldDB" id="A0A3M0I2V2"/>
<evidence type="ECO:0000259" key="3">
    <source>
        <dbReference type="Pfam" id="PF02342"/>
    </source>
</evidence>
<accession>A0A3M0I2V2</accession>
<evidence type="ECO:0000256" key="2">
    <source>
        <dbReference type="SAM" id="MobiDB-lite"/>
    </source>
</evidence>
<feature type="domain" description="TerD" evidence="3">
    <location>
        <begin position="19"/>
        <end position="186"/>
    </location>
</feature>
<dbReference type="OrthoDB" id="3851702at2"/>
<organism evidence="4 5">
    <name type="scientific">Streptomyces shenzhenensis</name>
    <dbReference type="NCBI Taxonomy" id="943815"/>
    <lineage>
        <taxon>Bacteria</taxon>
        <taxon>Bacillati</taxon>
        <taxon>Actinomycetota</taxon>
        <taxon>Actinomycetes</taxon>
        <taxon>Kitasatosporales</taxon>
        <taxon>Streptomycetaceae</taxon>
        <taxon>Streptomyces</taxon>
    </lineage>
</organism>
<feature type="compositionally biased region" description="Gly residues" evidence="2">
    <location>
        <begin position="197"/>
        <end position="206"/>
    </location>
</feature>
<dbReference type="Gene3D" id="2.60.60.30">
    <property type="entry name" value="sav2460 like domains"/>
    <property type="match status" value="1"/>
</dbReference>
<gene>
    <name evidence="4" type="ORF">CTZ28_27405</name>
</gene>
<dbReference type="Proteomes" id="UP000270471">
    <property type="component" value="Unassembled WGS sequence"/>
</dbReference>